<reference evidence="1 2" key="1">
    <citation type="submission" date="2014-02" db="EMBL/GenBank/DDBJ databases">
        <title>Single nucleus genome sequencing reveals high similarity among nuclei of an endomycorrhizal fungus.</title>
        <authorList>
            <person name="Lin K."/>
            <person name="Geurts R."/>
            <person name="Zhang Z."/>
            <person name="Limpens E."/>
            <person name="Saunders D.G."/>
            <person name="Mu D."/>
            <person name="Pang E."/>
            <person name="Cao H."/>
            <person name="Cha H."/>
            <person name="Lin T."/>
            <person name="Zhou Q."/>
            <person name="Shang Y."/>
            <person name="Li Y."/>
            <person name="Ivanov S."/>
            <person name="Sharma T."/>
            <person name="Velzen R.V."/>
            <person name="Ruijter N.D."/>
            <person name="Aanen D.K."/>
            <person name="Win J."/>
            <person name="Kamoun S."/>
            <person name="Bisseling T."/>
            <person name="Huang S."/>
        </authorList>
    </citation>
    <scope>NUCLEOTIDE SEQUENCE [LARGE SCALE GENOMIC DNA]</scope>
    <source>
        <strain evidence="2">DAOM197198w</strain>
    </source>
</reference>
<name>A0A015KMN9_RHIIW</name>
<organism evidence="1 2">
    <name type="scientific">Rhizophagus irregularis (strain DAOM 197198w)</name>
    <name type="common">Glomus intraradices</name>
    <dbReference type="NCBI Taxonomy" id="1432141"/>
    <lineage>
        <taxon>Eukaryota</taxon>
        <taxon>Fungi</taxon>
        <taxon>Fungi incertae sedis</taxon>
        <taxon>Mucoromycota</taxon>
        <taxon>Glomeromycotina</taxon>
        <taxon>Glomeromycetes</taxon>
        <taxon>Glomerales</taxon>
        <taxon>Glomeraceae</taxon>
        <taxon>Rhizophagus</taxon>
    </lineage>
</organism>
<dbReference type="STRING" id="1432141.A0A015KMN9"/>
<evidence type="ECO:0000313" key="2">
    <source>
        <dbReference type="Proteomes" id="UP000022910"/>
    </source>
</evidence>
<evidence type="ECO:0000313" key="1">
    <source>
        <dbReference type="EMBL" id="EXX68784.1"/>
    </source>
</evidence>
<protein>
    <recommendedName>
        <fullName evidence="3">F-box domain-containing protein</fullName>
    </recommendedName>
</protein>
<proteinExistence type="predicted"/>
<dbReference type="Proteomes" id="UP000022910">
    <property type="component" value="Unassembled WGS sequence"/>
</dbReference>
<keyword evidence="2" id="KW-1185">Reference proteome</keyword>
<evidence type="ECO:0008006" key="3">
    <source>
        <dbReference type="Google" id="ProtNLM"/>
    </source>
</evidence>
<sequence length="558" mass="64496">MSPPLLTTDCLHLIFKDFEEDRYTLHSCLLVNRLWCETVVSLLWSQPFRLTRRTPSSKLVQTYINCLDPQVLTDSEKDILEITDNRIPPTFDYPSFLRQISYLDLYNGIAAWFEWYEPWGEVYRERVALVSKLLIYSFMSHSSAFHKLSIETGEMVMVPNNHLNFFSHQGSEICLSKLRQFICIGDFLKADIFAGAAKICKNIKTLFVSPGRVCTSGNRSVPEKQYDSLINLIKGQKSLEYFVIHTCNKSSRIISALLESQINSLVHVEFFKVDFIECVTLAPLAESKKLVTLTFEECSSLENIMEPFVSSSLNRLEKLNFKKSTVRDDVLAALIKNAGSTLSTIYLGPIEIKDVYNPNIVIDLITKYCPNLVDLALDVQRPDLPYLLTLLSFSRYLNKLEIFGSILRIDSLLENFFHALPPTLEHLIINADWHFSANELAIGLENCKARLRSLHMPDCYLISDNHLCVITEYLGDSLQHLDVSYASPSQVTSEGLRKARSIINRVDYVYKEDRKYPTFWNLRYWGEEWVEEPIVDRTFEQWDWENGEEGWYGVDWKK</sequence>
<dbReference type="EMBL" id="JEMT01017167">
    <property type="protein sequence ID" value="EXX68784.1"/>
    <property type="molecule type" value="Genomic_DNA"/>
</dbReference>
<gene>
    <name evidence="1" type="ORF">RirG_102020</name>
</gene>
<dbReference type="OrthoDB" id="2305890at2759"/>
<dbReference type="SUPFAM" id="SSF52047">
    <property type="entry name" value="RNI-like"/>
    <property type="match status" value="1"/>
</dbReference>
<comment type="caution">
    <text evidence="1">The sequence shown here is derived from an EMBL/GenBank/DDBJ whole genome shotgun (WGS) entry which is preliminary data.</text>
</comment>
<accession>A0A015KMN9</accession>
<dbReference type="Gene3D" id="3.80.10.10">
    <property type="entry name" value="Ribonuclease Inhibitor"/>
    <property type="match status" value="1"/>
</dbReference>
<dbReference type="InterPro" id="IPR032675">
    <property type="entry name" value="LRR_dom_sf"/>
</dbReference>
<dbReference type="HOGENOM" id="CLU_028913_7_0_1"/>
<dbReference type="AlphaFoldDB" id="A0A015KMN9"/>